<dbReference type="SUPFAM" id="SSF56219">
    <property type="entry name" value="DNase I-like"/>
    <property type="match status" value="1"/>
</dbReference>
<name>A0ABQ9HVX2_9NEOP</name>
<keyword evidence="2" id="KW-1185">Reference proteome</keyword>
<evidence type="ECO:0000313" key="1">
    <source>
        <dbReference type="EMBL" id="KAJ8888470.1"/>
    </source>
</evidence>
<dbReference type="Proteomes" id="UP001159363">
    <property type="component" value="Chromosome 3"/>
</dbReference>
<gene>
    <name evidence="1" type="ORF">PR048_007960</name>
</gene>
<proteinExistence type="predicted"/>
<organism evidence="1 2">
    <name type="scientific">Dryococelus australis</name>
    <dbReference type="NCBI Taxonomy" id="614101"/>
    <lineage>
        <taxon>Eukaryota</taxon>
        <taxon>Metazoa</taxon>
        <taxon>Ecdysozoa</taxon>
        <taxon>Arthropoda</taxon>
        <taxon>Hexapoda</taxon>
        <taxon>Insecta</taxon>
        <taxon>Pterygota</taxon>
        <taxon>Neoptera</taxon>
        <taxon>Polyneoptera</taxon>
        <taxon>Phasmatodea</taxon>
        <taxon>Verophasmatodea</taxon>
        <taxon>Anareolatae</taxon>
        <taxon>Phasmatidae</taxon>
        <taxon>Eurycanthinae</taxon>
        <taxon>Dryococelus</taxon>
    </lineage>
</organism>
<protein>
    <submittedName>
        <fullName evidence="1">Uncharacterized protein</fullName>
    </submittedName>
</protein>
<sequence>MDIKRLMAMNNLTYRQVKLQLSPASHPKERHDTAFCHAIPQASQYSQFFPQGILQSSKHTDPAPSTATSNFGFSSAKTFLAVINSPRKRFLSEATSGPSQNKLRPIWNAIKIPQGHLHTIPTKTVSPMVIHYSQFHPDKTLSVNGALLHCNNGRLDNSHFPFASSNSPLGAGSLTGHLREAALKVVQCEVLEDDSLPQTHLHFDVRRAVFYGNHFYGSASTYIHGVAVLVSKHIPSAPVSIDFAHTEIELVGCVVHLGANKFNIYSLYLLPRHSVTEHDWDFLFDSLPEDAVIGGALIPTTLSGVTIIDRAGAQLANSVSNSRFSLLNMGHNTFMGSYERRSTAIDSTICSSTIAHYFHWGIDTDPLGSDHFPILIHLLPKTLTSLVSLPGYSHLWYSALNYRRTNWDAYTQSLTHLLHEEPTSHASLQCHYDYLEHVVQESITLSTPARTTGSVILRSKCPWWE</sequence>
<evidence type="ECO:0000313" key="2">
    <source>
        <dbReference type="Proteomes" id="UP001159363"/>
    </source>
</evidence>
<accession>A0ABQ9HVX2</accession>
<comment type="caution">
    <text evidence="1">The sequence shown here is derived from an EMBL/GenBank/DDBJ whole genome shotgun (WGS) entry which is preliminary data.</text>
</comment>
<dbReference type="InterPro" id="IPR036691">
    <property type="entry name" value="Endo/exonu/phosph_ase_sf"/>
</dbReference>
<dbReference type="EMBL" id="JARBHB010000003">
    <property type="protein sequence ID" value="KAJ8888470.1"/>
    <property type="molecule type" value="Genomic_DNA"/>
</dbReference>
<dbReference type="Gene3D" id="3.60.10.10">
    <property type="entry name" value="Endonuclease/exonuclease/phosphatase"/>
    <property type="match status" value="1"/>
</dbReference>
<reference evidence="1 2" key="1">
    <citation type="submission" date="2023-02" db="EMBL/GenBank/DDBJ databases">
        <title>LHISI_Scaffold_Assembly.</title>
        <authorList>
            <person name="Stuart O.P."/>
            <person name="Cleave R."/>
            <person name="Magrath M.J.L."/>
            <person name="Mikheyev A.S."/>
        </authorList>
    </citation>
    <scope>NUCLEOTIDE SEQUENCE [LARGE SCALE GENOMIC DNA]</scope>
    <source>
        <strain evidence="1">Daus_M_001</strain>
        <tissue evidence="1">Leg muscle</tissue>
    </source>
</reference>